<evidence type="ECO:0000313" key="2">
    <source>
        <dbReference type="Proteomes" id="UP000008144"/>
    </source>
</evidence>
<reference evidence="1" key="4">
    <citation type="submission" date="2025-09" db="UniProtKB">
        <authorList>
            <consortium name="Ensembl"/>
        </authorList>
    </citation>
    <scope>IDENTIFICATION</scope>
</reference>
<proteinExistence type="predicted"/>
<dbReference type="AlphaFoldDB" id="H2XUL6"/>
<dbReference type="EMBL" id="EAAA01002018">
    <property type="status" value="NOT_ANNOTATED_CDS"/>
    <property type="molecule type" value="Genomic_DNA"/>
</dbReference>
<reference evidence="2" key="1">
    <citation type="journal article" date="2002" name="Science">
        <title>The draft genome of Ciona intestinalis: insights into chordate and vertebrate origins.</title>
        <authorList>
            <person name="Dehal P."/>
            <person name="Satou Y."/>
            <person name="Campbell R.K."/>
            <person name="Chapman J."/>
            <person name="Degnan B."/>
            <person name="De Tomaso A."/>
            <person name="Davidson B."/>
            <person name="Di Gregorio A."/>
            <person name="Gelpke M."/>
            <person name="Goodstein D.M."/>
            <person name="Harafuji N."/>
            <person name="Hastings K.E."/>
            <person name="Ho I."/>
            <person name="Hotta K."/>
            <person name="Huang W."/>
            <person name="Kawashima T."/>
            <person name="Lemaire P."/>
            <person name="Martinez D."/>
            <person name="Meinertzhagen I.A."/>
            <person name="Necula S."/>
            <person name="Nonaka M."/>
            <person name="Putnam N."/>
            <person name="Rash S."/>
            <person name="Saiga H."/>
            <person name="Satake M."/>
            <person name="Terry A."/>
            <person name="Yamada L."/>
            <person name="Wang H.G."/>
            <person name="Awazu S."/>
            <person name="Azumi K."/>
            <person name="Boore J."/>
            <person name="Branno M."/>
            <person name="Chin-Bow S."/>
            <person name="DeSantis R."/>
            <person name="Doyle S."/>
            <person name="Francino P."/>
            <person name="Keys D.N."/>
            <person name="Haga S."/>
            <person name="Hayashi H."/>
            <person name="Hino K."/>
            <person name="Imai K.S."/>
            <person name="Inaba K."/>
            <person name="Kano S."/>
            <person name="Kobayashi K."/>
            <person name="Kobayashi M."/>
            <person name="Lee B.I."/>
            <person name="Makabe K.W."/>
            <person name="Manohar C."/>
            <person name="Matassi G."/>
            <person name="Medina M."/>
            <person name="Mochizuki Y."/>
            <person name="Mount S."/>
            <person name="Morishita T."/>
            <person name="Miura S."/>
            <person name="Nakayama A."/>
            <person name="Nishizaka S."/>
            <person name="Nomoto H."/>
            <person name="Ohta F."/>
            <person name="Oishi K."/>
            <person name="Rigoutsos I."/>
            <person name="Sano M."/>
            <person name="Sasaki A."/>
            <person name="Sasakura Y."/>
            <person name="Shoguchi E."/>
            <person name="Shin-i T."/>
            <person name="Spagnuolo A."/>
            <person name="Stainier D."/>
            <person name="Suzuki M.M."/>
            <person name="Tassy O."/>
            <person name="Takatori N."/>
            <person name="Tokuoka M."/>
            <person name="Yagi K."/>
            <person name="Yoshizaki F."/>
            <person name="Wada S."/>
            <person name="Zhang C."/>
            <person name="Hyatt P.D."/>
            <person name="Larimer F."/>
            <person name="Detter C."/>
            <person name="Doggett N."/>
            <person name="Glavina T."/>
            <person name="Hawkins T."/>
            <person name="Richardson P."/>
            <person name="Lucas S."/>
            <person name="Kohara Y."/>
            <person name="Levine M."/>
            <person name="Satoh N."/>
            <person name="Rokhsar D.S."/>
        </authorList>
    </citation>
    <scope>NUCLEOTIDE SEQUENCE [LARGE SCALE GENOMIC DNA]</scope>
</reference>
<reference evidence="1" key="3">
    <citation type="submission" date="2025-08" db="UniProtKB">
        <authorList>
            <consortium name="Ensembl"/>
        </authorList>
    </citation>
    <scope>IDENTIFICATION</scope>
</reference>
<reference evidence="1" key="2">
    <citation type="journal article" date="2008" name="Genome Biol.">
        <title>Improved genome assembly and evidence-based global gene model set for the chordate Ciona intestinalis: new insight into intron and operon populations.</title>
        <authorList>
            <person name="Satou Y."/>
            <person name="Mineta K."/>
            <person name="Ogasawara M."/>
            <person name="Sasakura Y."/>
            <person name="Shoguchi E."/>
            <person name="Ueno K."/>
            <person name="Yamada L."/>
            <person name="Matsumoto J."/>
            <person name="Wasserscheid J."/>
            <person name="Dewar K."/>
            <person name="Wiley G.B."/>
            <person name="Macmil S.L."/>
            <person name="Roe B.A."/>
            <person name="Zeller R.W."/>
            <person name="Hastings K.E."/>
            <person name="Lemaire P."/>
            <person name="Lindquist E."/>
            <person name="Endo T."/>
            <person name="Hotta K."/>
            <person name="Inaba K."/>
        </authorList>
    </citation>
    <scope>NUCLEOTIDE SEQUENCE [LARGE SCALE GENOMIC DNA]</scope>
    <source>
        <strain evidence="1">wild type</strain>
    </source>
</reference>
<dbReference type="Proteomes" id="UP000008144">
    <property type="component" value="Chromosome 4"/>
</dbReference>
<evidence type="ECO:0000313" key="1">
    <source>
        <dbReference type="Ensembl" id="ENSCINP00000033350.1"/>
    </source>
</evidence>
<sequence>MKGLSTYPRSHRFFSKIAYFNISCFINFI</sequence>
<dbReference type="HOGENOM" id="CLU_3410569_0_0_1"/>
<accession>H2XUL6</accession>
<dbReference type="InParanoid" id="H2XUL6"/>
<protein>
    <submittedName>
        <fullName evidence="1">Uncharacterized protein</fullName>
    </submittedName>
</protein>
<dbReference type="Ensembl" id="ENSCINT00000034458.1">
    <property type="protein sequence ID" value="ENSCINP00000033350.1"/>
    <property type="gene ID" value="ENSCING00000023984.1"/>
</dbReference>
<dbReference type="EMBL" id="EAAA01002017">
    <property type="status" value="NOT_ANNOTATED_CDS"/>
    <property type="molecule type" value="Genomic_DNA"/>
</dbReference>
<name>H2XUL6_CIOIN</name>
<organism evidence="1 2">
    <name type="scientific">Ciona intestinalis</name>
    <name type="common">Transparent sea squirt</name>
    <name type="synonym">Ascidia intestinalis</name>
    <dbReference type="NCBI Taxonomy" id="7719"/>
    <lineage>
        <taxon>Eukaryota</taxon>
        <taxon>Metazoa</taxon>
        <taxon>Chordata</taxon>
        <taxon>Tunicata</taxon>
        <taxon>Ascidiacea</taxon>
        <taxon>Phlebobranchia</taxon>
        <taxon>Cionidae</taxon>
        <taxon>Ciona</taxon>
    </lineage>
</organism>
<keyword evidence="2" id="KW-1185">Reference proteome</keyword>